<feature type="coiled-coil region" evidence="1">
    <location>
        <begin position="138"/>
        <end position="211"/>
    </location>
</feature>
<protein>
    <recommendedName>
        <fullName evidence="5">DUF4124 domain-containing protein</fullName>
    </recommendedName>
</protein>
<evidence type="ECO:0000256" key="1">
    <source>
        <dbReference type="SAM" id="Coils"/>
    </source>
</evidence>
<keyword evidence="1" id="KW-0175">Coiled coil</keyword>
<evidence type="ECO:0000256" key="2">
    <source>
        <dbReference type="SAM" id="SignalP"/>
    </source>
</evidence>
<dbReference type="Proteomes" id="UP000094379">
    <property type="component" value="Unassembled WGS sequence"/>
</dbReference>
<reference evidence="3 4" key="1">
    <citation type="submission" date="2016-07" db="EMBL/GenBank/DDBJ databases">
        <title>Draft Genome Sequence of Methylophaga muralis Bur 1.</title>
        <authorList>
            <person name="Vasilenko O.V."/>
            <person name="Doronina N.V."/>
            <person name="Shmareva M.N."/>
            <person name="Tarlachkov S.V."/>
            <person name="Mustakhimov I."/>
            <person name="Trotsenko Y.A."/>
        </authorList>
    </citation>
    <scope>NUCLEOTIDE SEQUENCE [LARGE SCALE GENOMIC DNA]</scope>
    <source>
        <strain evidence="3 4">Bur 1</strain>
    </source>
</reference>
<evidence type="ECO:0000313" key="3">
    <source>
        <dbReference type="EMBL" id="ODN66446.1"/>
    </source>
</evidence>
<gene>
    <name evidence="3" type="ORF">A9E74_01814</name>
</gene>
<dbReference type="STRING" id="291169.A9E74_01814"/>
<evidence type="ECO:0008006" key="5">
    <source>
        <dbReference type="Google" id="ProtNLM"/>
    </source>
</evidence>
<name>A0A1E3GS99_9GAMM</name>
<proteinExistence type="predicted"/>
<dbReference type="PATRIC" id="fig|291169.3.peg.1825"/>
<sequence>MISIRFVLASMLSATLFIATTVSAAQLYRFTDESGIPTISKTLPPEVAQQGYDILDEKSMRVIQRVPPALTEAQIIERDKQRKLDLEAQKQAEQAAKMAAEERRKRAIYDHNLLSAYQSEQDLLNERDKDLLYREKRLEVLNGKRKGLQQRLQQAQRQAADNELSGVGLSDNLKSRLQAAQQELDNNQSTIDQLQTEITTLKQQYELDLQRLRELLGSSPASD</sequence>
<keyword evidence="2" id="KW-0732">Signal</keyword>
<feature type="signal peptide" evidence="2">
    <location>
        <begin position="1"/>
        <end position="24"/>
    </location>
</feature>
<feature type="chain" id="PRO_5009128615" description="DUF4124 domain-containing protein" evidence="2">
    <location>
        <begin position="25"/>
        <end position="223"/>
    </location>
</feature>
<evidence type="ECO:0000313" key="4">
    <source>
        <dbReference type="Proteomes" id="UP000094379"/>
    </source>
</evidence>
<dbReference type="EMBL" id="MCRI01000019">
    <property type="protein sequence ID" value="ODN66446.1"/>
    <property type="molecule type" value="Genomic_DNA"/>
</dbReference>
<organism evidence="3 4">
    <name type="scientific">Methylophaga muralis</name>
    <dbReference type="NCBI Taxonomy" id="291169"/>
    <lineage>
        <taxon>Bacteria</taxon>
        <taxon>Pseudomonadati</taxon>
        <taxon>Pseudomonadota</taxon>
        <taxon>Gammaproteobacteria</taxon>
        <taxon>Thiotrichales</taxon>
        <taxon>Piscirickettsiaceae</taxon>
        <taxon>Methylophaga</taxon>
    </lineage>
</organism>
<comment type="caution">
    <text evidence="3">The sequence shown here is derived from an EMBL/GenBank/DDBJ whole genome shotgun (WGS) entry which is preliminary data.</text>
</comment>
<feature type="coiled-coil region" evidence="1">
    <location>
        <begin position="76"/>
        <end position="103"/>
    </location>
</feature>
<dbReference type="AlphaFoldDB" id="A0A1E3GS99"/>
<keyword evidence="4" id="KW-1185">Reference proteome</keyword>
<accession>A0A1E3GS99</accession>